<dbReference type="InterPro" id="IPR044640">
    <property type="entry name" value="RU2A"/>
</dbReference>
<dbReference type="EMBL" id="MLAK01000799">
    <property type="protein sequence ID" value="OHT04264.1"/>
    <property type="molecule type" value="Genomic_DNA"/>
</dbReference>
<dbReference type="Pfam" id="PF14580">
    <property type="entry name" value="LRR_9"/>
    <property type="match status" value="1"/>
</dbReference>
<dbReference type="InterPro" id="IPR032675">
    <property type="entry name" value="LRR_dom_sf"/>
</dbReference>
<dbReference type="VEuPathDB" id="TrichDB:TRFO_28243"/>
<protein>
    <submittedName>
        <fullName evidence="6">Uncharacterized protein</fullName>
    </submittedName>
</protein>
<organism evidence="6 7">
    <name type="scientific">Tritrichomonas foetus</name>
    <dbReference type="NCBI Taxonomy" id="1144522"/>
    <lineage>
        <taxon>Eukaryota</taxon>
        <taxon>Metamonada</taxon>
        <taxon>Parabasalia</taxon>
        <taxon>Tritrichomonadida</taxon>
        <taxon>Tritrichomonadidae</taxon>
        <taxon>Tritrichomonas</taxon>
    </lineage>
</organism>
<evidence type="ECO:0000313" key="7">
    <source>
        <dbReference type="Proteomes" id="UP000179807"/>
    </source>
</evidence>
<dbReference type="GO" id="GO:0005634">
    <property type="term" value="C:nucleus"/>
    <property type="evidence" value="ECO:0007669"/>
    <property type="project" value="UniProtKB-SubCell"/>
</dbReference>
<dbReference type="RefSeq" id="XP_068357400.1">
    <property type="nucleotide sequence ID" value="XM_068506058.1"/>
</dbReference>
<dbReference type="GeneID" id="94840762"/>
<comment type="subcellular location">
    <subcellularLocation>
        <location evidence="1">Nucleus</location>
    </subcellularLocation>
</comment>
<keyword evidence="2" id="KW-0433">Leucine-rich repeat</keyword>
<dbReference type="PANTHER" id="PTHR10552:SF6">
    <property type="entry name" value="U2 SMALL NUCLEAR RIBONUCLEOPROTEIN A"/>
    <property type="match status" value="1"/>
</dbReference>
<dbReference type="FunFam" id="3.80.10.10:FF:000026">
    <property type="entry name" value="U2 small nuclear ribonucleoprotein A"/>
    <property type="match status" value="1"/>
</dbReference>
<dbReference type="Proteomes" id="UP000179807">
    <property type="component" value="Unassembled WGS sequence"/>
</dbReference>
<evidence type="ECO:0000256" key="1">
    <source>
        <dbReference type="ARBA" id="ARBA00004123"/>
    </source>
</evidence>
<dbReference type="AlphaFoldDB" id="A0A1J4K0I8"/>
<accession>A0A1J4K0I8</accession>
<dbReference type="PANTHER" id="PTHR10552">
    <property type="entry name" value="U2 SMALL NUCLEAR RIBONUCLEOPROTEIN A"/>
    <property type="match status" value="1"/>
</dbReference>
<keyword evidence="4" id="KW-0539">Nucleus</keyword>
<dbReference type="GO" id="GO:0030620">
    <property type="term" value="F:U2 snRNA binding"/>
    <property type="evidence" value="ECO:0007669"/>
    <property type="project" value="InterPro"/>
</dbReference>
<comment type="caution">
    <text evidence="6">The sequence shown here is derived from an EMBL/GenBank/DDBJ whole genome shotgun (WGS) entry which is preliminary data.</text>
</comment>
<evidence type="ECO:0000313" key="6">
    <source>
        <dbReference type="EMBL" id="OHT04264.1"/>
    </source>
</evidence>
<name>A0A1J4K0I8_9EUKA</name>
<evidence type="ECO:0000256" key="3">
    <source>
        <dbReference type="ARBA" id="ARBA00022737"/>
    </source>
</evidence>
<evidence type="ECO:0000256" key="2">
    <source>
        <dbReference type="ARBA" id="ARBA00022614"/>
    </source>
</evidence>
<comment type="similarity">
    <text evidence="5">Belongs to the U2 small nuclear ribonucleoprotein A family.</text>
</comment>
<sequence>MIGERLNSENLNPFFIFFFSLFQSHFQMRRLTVDVIMKAPAFRNTLHERELDLRGNKIPRIENLGATQDQFDVIDLSNNQIEILEDFPRLSRCGTLLVHNNLVSRIGSNFSETLPNIHTLMLTNNSVRTFEDIRPLQRCTNLIRLSLMLNPIAALPNYRLIIIHLLPSVRFLDFQRISNAEREEAAKLVNI</sequence>
<keyword evidence="7" id="KW-1185">Reference proteome</keyword>
<dbReference type="GO" id="GO:0000398">
    <property type="term" value="P:mRNA splicing, via spliceosome"/>
    <property type="evidence" value="ECO:0007669"/>
    <property type="project" value="InterPro"/>
</dbReference>
<proteinExistence type="inferred from homology"/>
<evidence type="ECO:0000256" key="5">
    <source>
        <dbReference type="ARBA" id="ARBA00024196"/>
    </source>
</evidence>
<dbReference type="OrthoDB" id="433501at2759"/>
<keyword evidence="3" id="KW-0677">Repeat</keyword>
<evidence type="ECO:0000256" key="4">
    <source>
        <dbReference type="ARBA" id="ARBA00023242"/>
    </source>
</evidence>
<gene>
    <name evidence="6" type="ORF">TRFO_28243</name>
</gene>
<dbReference type="Gene3D" id="3.80.10.10">
    <property type="entry name" value="Ribonuclease Inhibitor"/>
    <property type="match status" value="1"/>
</dbReference>
<dbReference type="SUPFAM" id="SSF52058">
    <property type="entry name" value="L domain-like"/>
    <property type="match status" value="1"/>
</dbReference>
<reference evidence="6" key="1">
    <citation type="submission" date="2016-10" db="EMBL/GenBank/DDBJ databases">
        <authorList>
            <person name="Benchimol M."/>
            <person name="Almeida L.G."/>
            <person name="Vasconcelos A.T."/>
            <person name="Perreira-Neves A."/>
            <person name="Rosa I.A."/>
            <person name="Tasca T."/>
            <person name="Bogo M.R."/>
            <person name="de Souza W."/>
        </authorList>
    </citation>
    <scope>NUCLEOTIDE SEQUENCE [LARGE SCALE GENOMIC DNA]</scope>
    <source>
        <strain evidence="6">K</strain>
    </source>
</reference>